<feature type="domain" description="Ketoreductase" evidence="4">
    <location>
        <begin position="9"/>
        <end position="188"/>
    </location>
</feature>
<dbReference type="PIRSF" id="PIRSF000126">
    <property type="entry name" value="11-beta-HSD1"/>
    <property type="match status" value="1"/>
</dbReference>
<dbReference type="GO" id="GO:0016020">
    <property type="term" value="C:membrane"/>
    <property type="evidence" value="ECO:0007669"/>
    <property type="project" value="TreeGrafter"/>
</dbReference>
<dbReference type="AlphaFoldDB" id="A0A7W8D2Q3"/>
<proteinExistence type="inferred from homology"/>
<dbReference type="RefSeq" id="WP_183959016.1">
    <property type="nucleotide sequence ID" value="NZ_JACHHP010000001.1"/>
</dbReference>
<keyword evidence="6" id="KW-1185">Reference proteome</keyword>
<dbReference type="GO" id="GO:0016491">
    <property type="term" value="F:oxidoreductase activity"/>
    <property type="evidence" value="ECO:0007669"/>
    <property type="project" value="UniProtKB-KW"/>
</dbReference>
<dbReference type="PRINTS" id="PR00081">
    <property type="entry name" value="GDHRDH"/>
</dbReference>
<dbReference type="InterPro" id="IPR057326">
    <property type="entry name" value="KR_dom"/>
</dbReference>
<dbReference type="InterPro" id="IPR002347">
    <property type="entry name" value="SDR_fam"/>
</dbReference>
<dbReference type="Proteomes" id="UP000521199">
    <property type="component" value="Unassembled WGS sequence"/>
</dbReference>
<evidence type="ECO:0000313" key="5">
    <source>
        <dbReference type="EMBL" id="MBB5206744.1"/>
    </source>
</evidence>
<sequence length="269" mass="28818">MSAIDPSRNHALVTGASSGIGAAIAREYARRGTPLILTARREDRLDALADQLRGSVDCVVIPADLARPDAPLHLFERVRERGLQVGTLVNNAGYGVPGSFLASDWTVHAQFLQVMIGAITELTWRFLPGLRACGAGRILNVASFAGLSPGSRGQTLYAGAKSYLIKFSESLALENAAAGVRVCALCPGFTYSEFHDVTGTRGLVSQLPKWMWLDTDEVARQGVDGADAGRAIVVPGLGYKVLRQVIKHLPDAAARRLMAKNTGRIRDAR</sequence>
<protein>
    <recommendedName>
        <fullName evidence="4">Ketoreductase domain-containing protein</fullName>
    </recommendedName>
</protein>
<keyword evidence="2" id="KW-0560">Oxidoreductase</keyword>
<comment type="similarity">
    <text evidence="1 3">Belongs to the short-chain dehydrogenases/reductases (SDR) family.</text>
</comment>
<dbReference type="EMBL" id="JACHHP010000001">
    <property type="protein sequence ID" value="MBB5206744.1"/>
    <property type="molecule type" value="Genomic_DNA"/>
</dbReference>
<evidence type="ECO:0000256" key="2">
    <source>
        <dbReference type="ARBA" id="ARBA00023002"/>
    </source>
</evidence>
<dbReference type="PRINTS" id="PR00080">
    <property type="entry name" value="SDRFAMILY"/>
</dbReference>
<evidence type="ECO:0000256" key="1">
    <source>
        <dbReference type="ARBA" id="ARBA00006484"/>
    </source>
</evidence>
<dbReference type="PANTHER" id="PTHR44196">
    <property type="entry name" value="DEHYDROGENASE/REDUCTASE SDR FAMILY MEMBER 7B"/>
    <property type="match status" value="1"/>
</dbReference>
<evidence type="ECO:0000259" key="4">
    <source>
        <dbReference type="SMART" id="SM00822"/>
    </source>
</evidence>
<dbReference type="SMART" id="SM00822">
    <property type="entry name" value="PKS_KR"/>
    <property type="match status" value="1"/>
</dbReference>
<dbReference type="SUPFAM" id="SSF51735">
    <property type="entry name" value="NAD(P)-binding Rossmann-fold domains"/>
    <property type="match status" value="1"/>
</dbReference>
<evidence type="ECO:0000256" key="3">
    <source>
        <dbReference type="RuleBase" id="RU000363"/>
    </source>
</evidence>
<dbReference type="PANTHER" id="PTHR44196:SF2">
    <property type="entry name" value="SHORT-CHAIN DEHYDROGENASE-RELATED"/>
    <property type="match status" value="1"/>
</dbReference>
<evidence type="ECO:0000313" key="6">
    <source>
        <dbReference type="Proteomes" id="UP000521199"/>
    </source>
</evidence>
<accession>A0A7W8D2Q3</accession>
<comment type="caution">
    <text evidence="5">The sequence shown here is derived from an EMBL/GenBank/DDBJ whole genome shotgun (WGS) entry which is preliminary data.</text>
</comment>
<organism evidence="5 6">
    <name type="scientific">Chiayiivirga flava</name>
    <dbReference type="NCBI Taxonomy" id="659595"/>
    <lineage>
        <taxon>Bacteria</taxon>
        <taxon>Pseudomonadati</taxon>
        <taxon>Pseudomonadota</taxon>
        <taxon>Gammaproteobacteria</taxon>
        <taxon>Lysobacterales</taxon>
        <taxon>Lysobacteraceae</taxon>
        <taxon>Chiayiivirga</taxon>
    </lineage>
</organism>
<dbReference type="Gene3D" id="3.40.50.720">
    <property type="entry name" value="NAD(P)-binding Rossmann-like Domain"/>
    <property type="match status" value="1"/>
</dbReference>
<name>A0A7W8D2Q3_9GAMM</name>
<dbReference type="Pfam" id="PF00106">
    <property type="entry name" value="adh_short"/>
    <property type="match status" value="1"/>
</dbReference>
<dbReference type="InterPro" id="IPR036291">
    <property type="entry name" value="NAD(P)-bd_dom_sf"/>
</dbReference>
<reference evidence="5 6" key="1">
    <citation type="submission" date="2020-08" db="EMBL/GenBank/DDBJ databases">
        <title>Genomic Encyclopedia of Type Strains, Phase IV (KMG-IV): sequencing the most valuable type-strain genomes for metagenomic binning, comparative biology and taxonomic classification.</title>
        <authorList>
            <person name="Goeker M."/>
        </authorList>
    </citation>
    <scope>NUCLEOTIDE SEQUENCE [LARGE SCALE GENOMIC DNA]</scope>
    <source>
        <strain evidence="5 6">DSM 24163</strain>
    </source>
</reference>
<gene>
    <name evidence="5" type="ORF">HNQ52_000260</name>
</gene>
<dbReference type="CDD" id="cd05233">
    <property type="entry name" value="SDR_c"/>
    <property type="match status" value="1"/>
</dbReference>